<comment type="caution">
    <text evidence="1">The sequence shown here is derived from an EMBL/GenBank/DDBJ whole genome shotgun (WGS) entry which is preliminary data.</text>
</comment>
<sequence>MKPATSRHLCSSGASISGRVSVGKPAAGIGIYQLPEANALEAGIVLDDAIVTFEQEAARILPAGIGYESTARSYQEKCQRAPFARDCGIFGDARFHLHRRAVHSVVLRVVAAPLRAACGAENAARRLA</sequence>
<proteinExistence type="predicted"/>
<name>A0ABW9AMI5_9BURK</name>
<evidence type="ECO:0000313" key="2">
    <source>
        <dbReference type="Proteomes" id="UP001629230"/>
    </source>
</evidence>
<reference evidence="1 2" key="1">
    <citation type="journal article" date="2024" name="Chem. Sci.">
        <title>Discovery of megapolipeptins by genome mining of a Burkholderiales bacteria collection.</title>
        <authorList>
            <person name="Paulo B.S."/>
            <person name="Recchia M.J.J."/>
            <person name="Lee S."/>
            <person name="Fergusson C.H."/>
            <person name="Romanowski S.B."/>
            <person name="Hernandez A."/>
            <person name="Krull N."/>
            <person name="Liu D.Y."/>
            <person name="Cavanagh H."/>
            <person name="Bos A."/>
            <person name="Gray C.A."/>
            <person name="Murphy B.T."/>
            <person name="Linington R.G."/>
            <person name="Eustaquio A.S."/>
        </authorList>
    </citation>
    <scope>NUCLEOTIDE SEQUENCE [LARGE SCALE GENOMIC DNA]</scope>
    <source>
        <strain evidence="1 2">RL17-350-BIC-A</strain>
    </source>
</reference>
<evidence type="ECO:0000313" key="1">
    <source>
        <dbReference type="EMBL" id="MFM0001615.1"/>
    </source>
</evidence>
<gene>
    <name evidence="1" type="ORF">PQR57_11350</name>
</gene>
<organism evidence="1 2">
    <name type="scientific">Paraburkholderia dipogonis</name>
    <dbReference type="NCBI Taxonomy" id="1211383"/>
    <lineage>
        <taxon>Bacteria</taxon>
        <taxon>Pseudomonadati</taxon>
        <taxon>Pseudomonadota</taxon>
        <taxon>Betaproteobacteria</taxon>
        <taxon>Burkholderiales</taxon>
        <taxon>Burkholderiaceae</taxon>
        <taxon>Paraburkholderia</taxon>
    </lineage>
</organism>
<dbReference type="RefSeq" id="WP_408177107.1">
    <property type="nucleotide sequence ID" value="NZ_JAQQEZ010000006.1"/>
</dbReference>
<keyword evidence="2" id="KW-1185">Reference proteome</keyword>
<accession>A0ABW9AMI5</accession>
<dbReference type="EMBL" id="JAQQEZ010000006">
    <property type="protein sequence ID" value="MFM0001615.1"/>
    <property type="molecule type" value="Genomic_DNA"/>
</dbReference>
<dbReference type="Proteomes" id="UP001629230">
    <property type="component" value="Unassembled WGS sequence"/>
</dbReference>
<protein>
    <submittedName>
        <fullName evidence="1">Uncharacterized protein</fullName>
    </submittedName>
</protein>